<feature type="signal peptide" evidence="1">
    <location>
        <begin position="1"/>
        <end position="25"/>
    </location>
</feature>
<dbReference type="PROSITE" id="PS51257">
    <property type="entry name" value="PROKAR_LIPOPROTEIN"/>
    <property type="match status" value="1"/>
</dbReference>
<organism evidence="2 3">
    <name type="scientific">Shewanella vesiculosa</name>
    <dbReference type="NCBI Taxonomy" id="518738"/>
    <lineage>
        <taxon>Bacteria</taxon>
        <taxon>Pseudomonadati</taxon>
        <taxon>Pseudomonadota</taxon>
        <taxon>Gammaproteobacteria</taxon>
        <taxon>Alteromonadales</taxon>
        <taxon>Shewanellaceae</taxon>
        <taxon>Shewanella</taxon>
    </lineage>
</organism>
<sequence length="132" mass="14151">MKHLTFAVSSAALLMVMLLSGCSNLSLRTNAGTIALGNAKIAEIDTYTSGEISRFKAKFLGDVTTSYCEVSSDPDKLDDLPSLSSMTKSLKLQVKQRGGNAIVMKQCGKVNYPSCAVYLECNGEAYVIDRGI</sequence>
<name>A0ABV0FQS5_9GAMM</name>
<comment type="caution">
    <text evidence="2">The sequence shown here is derived from an EMBL/GenBank/DDBJ whole genome shotgun (WGS) entry which is preliminary data.</text>
</comment>
<keyword evidence="3" id="KW-1185">Reference proteome</keyword>
<proteinExistence type="predicted"/>
<dbReference type="EMBL" id="JBDPZN010000004">
    <property type="protein sequence ID" value="MEO3682965.1"/>
    <property type="molecule type" value="Genomic_DNA"/>
</dbReference>
<evidence type="ECO:0000313" key="2">
    <source>
        <dbReference type="EMBL" id="MEO3682965.1"/>
    </source>
</evidence>
<dbReference type="RefSeq" id="WP_259395240.1">
    <property type="nucleotide sequence ID" value="NZ_JAACRJ010000005.1"/>
</dbReference>
<protein>
    <recommendedName>
        <fullName evidence="4">RcsF protein</fullName>
    </recommendedName>
</protein>
<keyword evidence="1" id="KW-0732">Signal</keyword>
<evidence type="ECO:0000313" key="3">
    <source>
        <dbReference type="Proteomes" id="UP001477278"/>
    </source>
</evidence>
<dbReference type="Proteomes" id="UP001477278">
    <property type="component" value="Unassembled WGS sequence"/>
</dbReference>
<evidence type="ECO:0008006" key="4">
    <source>
        <dbReference type="Google" id="ProtNLM"/>
    </source>
</evidence>
<feature type="chain" id="PRO_5045413729" description="RcsF protein" evidence="1">
    <location>
        <begin position="26"/>
        <end position="132"/>
    </location>
</feature>
<dbReference type="GeneID" id="90569100"/>
<reference evidence="2 3" key="1">
    <citation type="submission" date="2024-05" db="EMBL/GenBank/DDBJ databases">
        <title>Genome sequencing of Marine Estuary Bacteria, Shewanella vesiculosa and S. baltica, and Pseudomonas syringae.</title>
        <authorList>
            <person name="Gurung A."/>
            <person name="Maclea K.S."/>
        </authorList>
    </citation>
    <scope>NUCLEOTIDE SEQUENCE [LARGE SCALE GENOMIC DNA]</scope>
    <source>
        <strain evidence="2 3">1A</strain>
    </source>
</reference>
<evidence type="ECO:0000256" key="1">
    <source>
        <dbReference type="SAM" id="SignalP"/>
    </source>
</evidence>
<accession>A0ABV0FQS5</accession>
<dbReference type="Gene3D" id="3.30.110.70">
    <property type="entry name" value="Hypothetical protein apc22750. Chain B"/>
    <property type="match status" value="1"/>
</dbReference>
<gene>
    <name evidence="2" type="ORF">ABHN84_11775</name>
</gene>